<evidence type="ECO:0000256" key="6">
    <source>
        <dbReference type="ARBA" id="ARBA00048566"/>
    </source>
</evidence>
<proteinExistence type="predicted"/>
<dbReference type="AlphaFoldDB" id="A0A378J1Q8"/>
<dbReference type="GO" id="GO:0005524">
    <property type="term" value="F:ATP binding"/>
    <property type="evidence" value="ECO:0007669"/>
    <property type="project" value="UniProtKB-KW"/>
</dbReference>
<evidence type="ECO:0000256" key="7">
    <source>
        <dbReference type="PIRNR" id="PIRNR000819"/>
    </source>
</evidence>
<evidence type="ECO:0000313" key="10">
    <source>
        <dbReference type="EMBL" id="STX41218.1"/>
    </source>
</evidence>
<keyword evidence="1 7" id="KW-0808">Transferase</keyword>
<evidence type="ECO:0000259" key="8">
    <source>
        <dbReference type="Pfam" id="PF13427"/>
    </source>
</evidence>
<sequence length="283" mass="32267">MTSIYSPEMQQQLKDSLELLKMILGADLLGVYLYGSSLVGGLQKYSDIDLFVVTKRATTSEEKARLIADLLQISGIYMKGSKLPIEMTLVEKTAINPWRYPPHFDFQYGDWLRQSFEKGIIEPWLTHEMPDLALIVTQVLLKSQILLGLEPERLLAPVPYHDFIKAMLHDLNRLAMDLEHDTRNVLLTYARIWSTLETNAIRSKPAAADWVMNHLPEVYQPVMQRAKSICIGIETEYWDDVKILIKSCADFMANKINEQASLINFDDSKLIKLVGEPLSGEPL</sequence>
<evidence type="ECO:0000256" key="3">
    <source>
        <dbReference type="ARBA" id="ARBA00035126"/>
    </source>
</evidence>
<dbReference type="NCBIfam" id="NF010309">
    <property type="entry name" value="PRK13746.1"/>
    <property type="match status" value="1"/>
</dbReference>
<dbReference type="GO" id="GO:0070566">
    <property type="term" value="F:adenylyltransferase activity"/>
    <property type="evidence" value="ECO:0007669"/>
    <property type="project" value="InterPro"/>
</dbReference>
<dbReference type="Pfam" id="PF13427">
    <property type="entry name" value="AadA_C"/>
    <property type="match status" value="1"/>
</dbReference>
<dbReference type="Proteomes" id="UP000254677">
    <property type="component" value="Unassembled WGS sequence"/>
</dbReference>
<feature type="domain" description="Polymerase beta nucleotidyltransferase" evidence="9">
    <location>
        <begin position="28"/>
        <end position="73"/>
    </location>
</feature>
<dbReference type="GO" id="GO:0009012">
    <property type="term" value="F:aminoglycoside 3''-adenylyltransferase activity"/>
    <property type="evidence" value="ECO:0007669"/>
    <property type="project" value="UniProtKB-EC"/>
</dbReference>
<keyword evidence="7" id="KW-0547">Nucleotide-binding</keyword>
<dbReference type="EMBL" id="UGOA01000001">
    <property type="protein sequence ID" value="STX41218.1"/>
    <property type="molecule type" value="Genomic_DNA"/>
</dbReference>
<feature type="domain" description="Adenylyltransferase AadA C-terminal" evidence="8">
    <location>
        <begin position="154"/>
        <end position="254"/>
    </location>
</feature>
<organism evidence="10 11">
    <name type="scientific">Legionella donaldsonii</name>
    <dbReference type="NCBI Taxonomy" id="45060"/>
    <lineage>
        <taxon>Bacteria</taxon>
        <taxon>Pseudomonadati</taxon>
        <taxon>Pseudomonadota</taxon>
        <taxon>Gammaproteobacteria</taxon>
        <taxon>Legionellales</taxon>
        <taxon>Legionellaceae</taxon>
        <taxon>Legionella</taxon>
    </lineage>
</organism>
<evidence type="ECO:0000313" key="11">
    <source>
        <dbReference type="Proteomes" id="UP000254677"/>
    </source>
</evidence>
<evidence type="ECO:0000256" key="1">
    <source>
        <dbReference type="ARBA" id="ARBA00022679"/>
    </source>
</evidence>
<dbReference type="InterPro" id="IPR043519">
    <property type="entry name" value="NT_sf"/>
</dbReference>
<comment type="catalytic activity">
    <reaction evidence="5 7">
        <text>spectinomycin + ATP = 9-O-adenylylspectinomycin + diphosphate</text>
        <dbReference type="Rhea" id="RHEA:63228"/>
        <dbReference type="ChEBI" id="CHEBI:30616"/>
        <dbReference type="ChEBI" id="CHEBI:33019"/>
        <dbReference type="ChEBI" id="CHEBI:146260"/>
        <dbReference type="ChEBI" id="CHEBI:146261"/>
    </reaction>
</comment>
<keyword evidence="7" id="KW-0067">ATP-binding</keyword>
<keyword evidence="11" id="KW-1185">Reference proteome</keyword>
<dbReference type="EC" id="2.7.7.47" evidence="3 7"/>
<evidence type="ECO:0000259" key="9">
    <source>
        <dbReference type="Pfam" id="PF18765"/>
    </source>
</evidence>
<keyword evidence="7 10" id="KW-0548">Nucleotidyltransferase</keyword>
<comment type="catalytic activity">
    <reaction evidence="6 7">
        <text>streptomycin + ATP = 3''-O-adenylylstreptomycin + diphosphate</text>
        <dbReference type="Rhea" id="RHEA:20245"/>
        <dbReference type="ChEBI" id="CHEBI:30616"/>
        <dbReference type="ChEBI" id="CHEBI:33019"/>
        <dbReference type="ChEBI" id="CHEBI:58007"/>
        <dbReference type="ChEBI" id="CHEBI:58605"/>
        <dbReference type="EC" id="2.7.7.47"/>
    </reaction>
</comment>
<evidence type="ECO:0000256" key="4">
    <source>
        <dbReference type="ARBA" id="ARBA00035252"/>
    </source>
</evidence>
<dbReference type="InterPro" id="IPR024172">
    <property type="entry name" value="AadA/Aad9"/>
</dbReference>
<reference evidence="10 11" key="1">
    <citation type="submission" date="2018-06" db="EMBL/GenBank/DDBJ databases">
        <authorList>
            <consortium name="Pathogen Informatics"/>
            <person name="Doyle S."/>
        </authorList>
    </citation>
    <scope>NUCLEOTIDE SEQUENCE [LARGE SCALE GENOMIC DNA]</scope>
    <source>
        <strain evidence="10 11">NCTC13292</strain>
    </source>
</reference>
<accession>A0A378J1Q8</accession>
<dbReference type="InterPro" id="IPR025184">
    <property type="entry name" value="AadA_C"/>
</dbReference>
<gene>
    <name evidence="10" type="primary">ant1</name>
    <name evidence="10" type="ORF">NCTC13292_00798</name>
</gene>
<keyword evidence="2 7" id="KW-0046">Antibiotic resistance</keyword>
<dbReference type="PIRSF" id="PIRSF000819">
    <property type="entry name" value="Streptomycin_3-adenylyltransf"/>
    <property type="match status" value="1"/>
</dbReference>
<evidence type="ECO:0000256" key="5">
    <source>
        <dbReference type="ARBA" id="ARBA00047831"/>
    </source>
</evidence>
<dbReference type="Gene3D" id="3.30.460.10">
    <property type="entry name" value="Beta Polymerase, domain 2"/>
    <property type="match status" value="1"/>
</dbReference>
<name>A0A378J1Q8_9GAMM</name>
<protein>
    <recommendedName>
        <fullName evidence="4 7">Aminoglycoside (3'') (9) adenylyltransferase</fullName>
        <ecNumber evidence="3 7">2.7.7.47</ecNumber>
    </recommendedName>
</protein>
<dbReference type="CDD" id="cd05403">
    <property type="entry name" value="NT_KNTase_like"/>
    <property type="match status" value="1"/>
</dbReference>
<dbReference type="OrthoDB" id="7058480at2"/>
<dbReference type="SUPFAM" id="SSF81301">
    <property type="entry name" value="Nucleotidyltransferase"/>
    <property type="match status" value="1"/>
</dbReference>
<dbReference type="GO" id="GO:0046677">
    <property type="term" value="P:response to antibiotic"/>
    <property type="evidence" value="ECO:0007669"/>
    <property type="project" value="UniProtKB-KW"/>
</dbReference>
<dbReference type="InterPro" id="IPR041633">
    <property type="entry name" value="Polbeta"/>
</dbReference>
<evidence type="ECO:0000256" key="2">
    <source>
        <dbReference type="ARBA" id="ARBA00023251"/>
    </source>
</evidence>
<dbReference type="RefSeq" id="WP_115220593.1">
    <property type="nucleotide sequence ID" value="NZ_CAXYJE010000004.1"/>
</dbReference>
<dbReference type="Pfam" id="PF18765">
    <property type="entry name" value="Polbeta"/>
    <property type="match status" value="1"/>
</dbReference>